<dbReference type="InterPro" id="IPR043502">
    <property type="entry name" value="DNA/RNA_pol_sf"/>
</dbReference>
<dbReference type="AlphaFoldDB" id="A0A9Q3CFU9"/>
<comment type="caution">
    <text evidence="1">The sequence shown here is derived from an EMBL/GenBank/DDBJ whole genome shotgun (WGS) entry which is preliminary data.</text>
</comment>
<dbReference type="EMBL" id="AVOT02007706">
    <property type="protein sequence ID" value="MBW0484484.1"/>
    <property type="molecule type" value="Genomic_DNA"/>
</dbReference>
<dbReference type="InterPro" id="IPR053134">
    <property type="entry name" value="RNA-dir_DNA_polymerase"/>
</dbReference>
<gene>
    <name evidence="1" type="ORF">O181_024199</name>
</gene>
<protein>
    <recommendedName>
        <fullName evidence="3">Reverse transcriptase RNase H-like domain-containing protein</fullName>
    </recommendedName>
</protein>
<organism evidence="1 2">
    <name type="scientific">Austropuccinia psidii MF-1</name>
    <dbReference type="NCBI Taxonomy" id="1389203"/>
    <lineage>
        <taxon>Eukaryota</taxon>
        <taxon>Fungi</taxon>
        <taxon>Dikarya</taxon>
        <taxon>Basidiomycota</taxon>
        <taxon>Pucciniomycotina</taxon>
        <taxon>Pucciniomycetes</taxon>
        <taxon>Pucciniales</taxon>
        <taxon>Sphaerophragmiaceae</taxon>
        <taxon>Austropuccinia</taxon>
    </lineage>
</organism>
<accession>A0A9Q3CFU9</accession>
<keyword evidence="2" id="KW-1185">Reference proteome</keyword>
<sequence>MCRRPPNPASLKTSKEFDKMFHKLLYMDFIRKIGHNETVEVTTHLLITFHDGNFILCGDYRALRNNNEADIYPIPSIPHALEKLEIAKYITKMDCMKGFDQNLVKPNSMTFLRIICHIGVYKYTRMLFGIKNAPANFQRMM</sequence>
<dbReference type="PANTHER" id="PTHR24559">
    <property type="entry name" value="TRANSPOSON TY3-I GAG-POL POLYPROTEIN"/>
    <property type="match status" value="1"/>
</dbReference>
<name>A0A9Q3CFU9_9BASI</name>
<dbReference type="SUPFAM" id="SSF56672">
    <property type="entry name" value="DNA/RNA polymerases"/>
    <property type="match status" value="1"/>
</dbReference>
<dbReference type="Proteomes" id="UP000765509">
    <property type="component" value="Unassembled WGS sequence"/>
</dbReference>
<evidence type="ECO:0008006" key="3">
    <source>
        <dbReference type="Google" id="ProtNLM"/>
    </source>
</evidence>
<dbReference type="Gene3D" id="3.10.10.10">
    <property type="entry name" value="HIV Type 1 Reverse Transcriptase, subunit A, domain 1"/>
    <property type="match status" value="1"/>
</dbReference>
<dbReference type="PANTHER" id="PTHR24559:SF444">
    <property type="entry name" value="REVERSE TRANSCRIPTASE DOMAIN-CONTAINING PROTEIN"/>
    <property type="match status" value="1"/>
</dbReference>
<proteinExistence type="predicted"/>
<reference evidence="1" key="1">
    <citation type="submission" date="2021-03" db="EMBL/GenBank/DDBJ databases">
        <title>Draft genome sequence of rust myrtle Austropuccinia psidii MF-1, a brazilian biotype.</title>
        <authorList>
            <person name="Quecine M.C."/>
            <person name="Pachon D.M.R."/>
            <person name="Bonatelli M.L."/>
            <person name="Correr F.H."/>
            <person name="Franceschini L.M."/>
            <person name="Leite T.F."/>
            <person name="Margarido G.R.A."/>
            <person name="Almeida C.A."/>
            <person name="Ferrarezi J.A."/>
            <person name="Labate C.A."/>
        </authorList>
    </citation>
    <scope>NUCLEOTIDE SEQUENCE</scope>
    <source>
        <strain evidence="1">MF-1</strain>
    </source>
</reference>
<evidence type="ECO:0000313" key="2">
    <source>
        <dbReference type="Proteomes" id="UP000765509"/>
    </source>
</evidence>
<evidence type="ECO:0000313" key="1">
    <source>
        <dbReference type="EMBL" id="MBW0484484.1"/>
    </source>
</evidence>